<sequence>MSSALAIAAVTATLKDLLNEGLLNHDLSSIGSFSVTAQPPDRITTGNTEANQLNIFLYQVTPNLGWRNVGLPSRDGRGNRITNPPLALDLHYLISAYGSQDFNAEILLGYAMQLLHETPGVSREQLRIVLGIPSPVDGNFVPGRFGTMSAEDLADQVELIKIAPVYLSADELSKLWTAMQSRYRPSMAYLVSVVLIQAEGGARVAPPVLQRGAGDRGPQARASAPPLLQAVRNPANLLLPALQLGDELSFVGNGLARSGTLTALFTNERLGIVNELPLSGATSASELRGQLPDASAPGAKAAWATGVYGAAIQVVEAGQPSWTTNSVPVAIAPRITAAPLAAAAGAGFTLTVTCSPRLRTLQEPGLRLIFGQTELLPVLIDTPADPDAATSIQFTVPALDAGSYPLRLRVDGIDSLPITSAGSPPVFSFDAAQTVELS</sequence>
<proteinExistence type="predicted"/>
<reference evidence="2 3" key="1">
    <citation type="journal article" date="2019" name="Int. J. Syst. Evol. Microbiol.">
        <title>The Global Catalogue of Microorganisms (GCM) 10K type strain sequencing project: providing services to taxonomists for standard genome sequencing and annotation.</title>
        <authorList>
            <consortium name="The Broad Institute Genomics Platform"/>
            <consortium name="The Broad Institute Genome Sequencing Center for Infectious Disease"/>
            <person name="Wu L."/>
            <person name="Ma J."/>
        </authorList>
    </citation>
    <scope>NUCLEOTIDE SEQUENCE [LARGE SCALE GENOMIC DNA]</scope>
    <source>
        <strain evidence="2 3">JCM 15503</strain>
    </source>
</reference>
<evidence type="ECO:0000259" key="1">
    <source>
        <dbReference type="Pfam" id="PF14065"/>
    </source>
</evidence>
<dbReference type="Proteomes" id="UP001500279">
    <property type="component" value="Unassembled WGS sequence"/>
</dbReference>
<gene>
    <name evidence="2" type="ORF">GCM10009107_49710</name>
</gene>
<dbReference type="Pfam" id="PF14065">
    <property type="entry name" value="Pvc16_N"/>
    <property type="match status" value="1"/>
</dbReference>
<evidence type="ECO:0000313" key="2">
    <source>
        <dbReference type="EMBL" id="GAA0764048.1"/>
    </source>
</evidence>
<feature type="domain" description="Pvc16 N-terminal" evidence="1">
    <location>
        <begin position="9"/>
        <end position="209"/>
    </location>
</feature>
<keyword evidence="3" id="KW-1185">Reference proteome</keyword>
<comment type="caution">
    <text evidence="2">The sequence shown here is derived from an EMBL/GenBank/DDBJ whole genome shotgun (WGS) entry which is preliminary data.</text>
</comment>
<evidence type="ECO:0000313" key="3">
    <source>
        <dbReference type="Proteomes" id="UP001500279"/>
    </source>
</evidence>
<protein>
    <submittedName>
        <fullName evidence="2">DUF4255 domain-containing protein</fullName>
    </submittedName>
</protein>
<dbReference type="RefSeq" id="WP_141287908.1">
    <property type="nucleotide sequence ID" value="NZ_BAAAEW010000042.1"/>
</dbReference>
<dbReference type="InterPro" id="IPR025351">
    <property type="entry name" value="Pvc16_N"/>
</dbReference>
<organism evidence="2 3">
    <name type="scientific">Ideonella azotifigens</name>
    <dbReference type="NCBI Taxonomy" id="513160"/>
    <lineage>
        <taxon>Bacteria</taxon>
        <taxon>Pseudomonadati</taxon>
        <taxon>Pseudomonadota</taxon>
        <taxon>Betaproteobacteria</taxon>
        <taxon>Burkholderiales</taxon>
        <taxon>Sphaerotilaceae</taxon>
        <taxon>Ideonella</taxon>
    </lineage>
</organism>
<name>A0ABN1KE98_9BURK</name>
<accession>A0ABN1KE98</accession>
<dbReference type="EMBL" id="BAAAEW010000042">
    <property type="protein sequence ID" value="GAA0764048.1"/>
    <property type="molecule type" value="Genomic_DNA"/>
</dbReference>